<dbReference type="AlphaFoldDB" id="A0A4Q2UCI1"/>
<dbReference type="CDD" id="cd10928">
    <property type="entry name" value="CE4_u4"/>
    <property type="match status" value="1"/>
</dbReference>
<dbReference type="RefSeq" id="WP_129225043.1">
    <property type="nucleotide sequence ID" value="NZ_QYBB01000006.1"/>
</dbReference>
<protein>
    <submittedName>
        <fullName evidence="1">Polysaccharide deacetylase</fullName>
    </submittedName>
</protein>
<dbReference type="OrthoDB" id="6086702at2"/>
<accession>A0A4Q2UCI1</accession>
<sequence length="244" mass="26002">MSDEPWTPARDALDRAHAEGRRVDVWLRDDDCAAPTPALERLASVCGGVGLPILLAAIPAPAEDALAPWIAAHPAVTPCQHGFAHANHAPPGERARELGGRAVSAVLDDLRRGRARMRDLFGPALSDVLVPPWNRIDAEMVRHLPELGFSALSCFAPTPAASPIPRLDADLDIVDWRGGRVGRPLDDLARKVAGIVAGSDRLGILTHHLAHDVAAWGALDAMLERLALHPAVRFTDAATLLTPA</sequence>
<dbReference type="Proteomes" id="UP000290759">
    <property type="component" value="Unassembled WGS sequence"/>
</dbReference>
<reference evidence="1 2" key="2">
    <citation type="submission" date="2019-02" db="EMBL/GenBank/DDBJ databases">
        <title>'Lichenibacterium ramalinii' gen. nov. sp. nov., 'Lichenibacterium minor' gen. nov. sp. nov.</title>
        <authorList>
            <person name="Pankratov T."/>
        </authorList>
    </citation>
    <scope>NUCLEOTIDE SEQUENCE [LARGE SCALE GENOMIC DNA]</scope>
    <source>
        <strain evidence="1 2">RmlP026</strain>
    </source>
</reference>
<gene>
    <name evidence="1" type="ORF">D3273_07385</name>
</gene>
<evidence type="ECO:0000313" key="1">
    <source>
        <dbReference type="EMBL" id="RYC32555.1"/>
    </source>
</evidence>
<dbReference type="SUPFAM" id="SSF88713">
    <property type="entry name" value="Glycoside hydrolase/deacetylase"/>
    <property type="match status" value="1"/>
</dbReference>
<dbReference type="GO" id="GO:0005975">
    <property type="term" value="P:carbohydrate metabolic process"/>
    <property type="evidence" value="ECO:0007669"/>
    <property type="project" value="InterPro"/>
</dbReference>
<evidence type="ECO:0000313" key="2">
    <source>
        <dbReference type="Proteomes" id="UP000290759"/>
    </source>
</evidence>
<dbReference type="InterPro" id="IPR011330">
    <property type="entry name" value="Glyco_hydro/deAcase_b/a-brl"/>
</dbReference>
<keyword evidence="2" id="KW-1185">Reference proteome</keyword>
<dbReference type="Gene3D" id="3.20.20.370">
    <property type="entry name" value="Glycoside hydrolase/deacetylase"/>
    <property type="match status" value="1"/>
</dbReference>
<name>A0A4Q2UCI1_9HYPH</name>
<reference evidence="1 2" key="1">
    <citation type="submission" date="2018-12" db="EMBL/GenBank/DDBJ databases">
        <authorList>
            <person name="Grouzdev D.S."/>
            <person name="Krutkina M.S."/>
        </authorList>
    </citation>
    <scope>NUCLEOTIDE SEQUENCE [LARGE SCALE GENOMIC DNA]</scope>
    <source>
        <strain evidence="1 2">RmlP026</strain>
    </source>
</reference>
<proteinExistence type="predicted"/>
<dbReference type="InterPro" id="IPR049591">
    <property type="entry name" value="CE4_u4-like"/>
</dbReference>
<dbReference type="EMBL" id="QYBB01000006">
    <property type="protein sequence ID" value="RYC32555.1"/>
    <property type="molecule type" value="Genomic_DNA"/>
</dbReference>
<comment type="caution">
    <text evidence="1">The sequence shown here is derived from an EMBL/GenBank/DDBJ whole genome shotgun (WGS) entry which is preliminary data.</text>
</comment>
<organism evidence="1 2">
    <name type="scientific">Lichenibacterium minor</name>
    <dbReference type="NCBI Taxonomy" id="2316528"/>
    <lineage>
        <taxon>Bacteria</taxon>
        <taxon>Pseudomonadati</taxon>
        <taxon>Pseudomonadota</taxon>
        <taxon>Alphaproteobacteria</taxon>
        <taxon>Hyphomicrobiales</taxon>
        <taxon>Lichenihabitantaceae</taxon>
        <taxon>Lichenibacterium</taxon>
    </lineage>
</organism>